<dbReference type="CDD" id="cd04301">
    <property type="entry name" value="NAT_SF"/>
    <property type="match status" value="1"/>
</dbReference>
<dbReference type="EC" id="2.3.1.-" evidence="4"/>
<evidence type="ECO:0000256" key="2">
    <source>
        <dbReference type="ARBA" id="ARBA00023315"/>
    </source>
</evidence>
<dbReference type="InterPro" id="IPR000182">
    <property type="entry name" value="GNAT_dom"/>
</dbReference>
<dbReference type="AlphaFoldDB" id="A0A9D2RLI3"/>
<dbReference type="EMBL" id="DWYS01000118">
    <property type="protein sequence ID" value="HJB08150.1"/>
    <property type="molecule type" value="Genomic_DNA"/>
</dbReference>
<dbReference type="Gene3D" id="3.40.630.30">
    <property type="match status" value="1"/>
</dbReference>
<evidence type="ECO:0000256" key="1">
    <source>
        <dbReference type="ARBA" id="ARBA00022679"/>
    </source>
</evidence>
<reference evidence="4" key="2">
    <citation type="submission" date="2021-04" db="EMBL/GenBank/DDBJ databases">
        <authorList>
            <person name="Gilroy R."/>
        </authorList>
    </citation>
    <scope>NUCLEOTIDE SEQUENCE</scope>
    <source>
        <strain evidence="4">CHK188-4685</strain>
    </source>
</reference>
<evidence type="ECO:0000313" key="5">
    <source>
        <dbReference type="Proteomes" id="UP000886804"/>
    </source>
</evidence>
<protein>
    <submittedName>
        <fullName evidence="4">GNAT family N-acetyltransferase</fullName>
        <ecNumber evidence="4">2.3.1.-</ecNumber>
    </submittedName>
</protein>
<sequence>MYRKAEKTDCGQIYQLICKLEGQTLPPEVFRAIFEKQLESEAFFCLVCELEGRVAGVLNLRFEEQLHHCGLVAEIMEFVVAPGFRGRGIGRELFRFAGETAKERGCIQIEAACNQKRTEAHRFYMGVGMEKGHFKFSKVL</sequence>
<dbReference type="PROSITE" id="PS51186">
    <property type="entry name" value="GNAT"/>
    <property type="match status" value="1"/>
</dbReference>
<name>A0A9D2RLI3_9FIRM</name>
<dbReference type="InterPro" id="IPR016181">
    <property type="entry name" value="Acyl_CoA_acyltransferase"/>
</dbReference>
<comment type="caution">
    <text evidence="4">The sequence shown here is derived from an EMBL/GenBank/DDBJ whole genome shotgun (WGS) entry which is preliminary data.</text>
</comment>
<accession>A0A9D2RLI3</accession>
<dbReference type="PANTHER" id="PTHR43877">
    <property type="entry name" value="AMINOALKYLPHOSPHONATE N-ACETYLTRANSFERASE-RELATED-RELATED"/>
    <property type="match status" value="1"/>
</dbReference>
<organism evidence="4 5">
    <name type="scientific">Candidatus Enterocloster faecavium</name>
    <dbReference type="NCBI Taxonomy" id="2838560"/>
    <lineage>
        <taxon>Bacteria</taxon>
        <taxon>Bacillati</taxon>
        <taxon>Bacillota</taxon>
        <taxon>Clostridia</taxon>
        <taxon>Lachnospirales</taxon>
        <taxon>Lachnospiraceae</taxon>
        <taxon>Enterocloster</taxon>
    </lineage>
</organism>
<keyword evidence="2 4" id="KW-0012">Acyltransferase</keyword>
<dbReference type="GO" id="GO:0016747">
    <property type="term" value="F:acyltransferase activity, transferring groups other than amino-acyl groups"/>
    <property type="evidence" value="ECO:0007669"/>
    <property type="project" value="InterPro"/>
</dbReference>
<dbReference type="PANTHER" id="PTHR43877:SF2">
    <property type="entry name" value="AMINOALKYLPHOSPHONATE N-ACETYLTRANSFERASE-RELATED"/>
    <property type="match status" value="1"/>
</dbReference>
<dbReference type="SUPFAM" id="SSF55729">
    <property type="entry name" value="Acyl-CoA N-acyltransferases (Nat)"/>
    <property type="match status" value="1"/>
</dbReference>
<evidence type="ECO:0000313" key="4">
    <source>
        <dbReference type="EMBL" id="HJB08150.1"/>
    </source>
</evidence>
<dbReference type="Pfam" id="PF00583">
    <property type="entry name" value="Acetyltransf_1"/>
    <property type="match status" value="1"/>
</dbReference>
<keyword evidence="1 4" id="KW-0808">Transferase</keyword>
<evidence type="ECO:0000259" key="3">
    <source>
        <dbReference type="PROSITE" id="PS51186"/>
    </source>
</evidence>
<gene>
    <name evidence="4" type="ORF">H9716_09880</name>
</gene>
<feature type="domain" description="N-acetyltransferase" evidence="3">
    <location>
        <begin position="1"/>
        <end position="140"/>
    </location>
</feature>
<reference evidence="4" key="1">
    <citation type="journal article" date="2021" name="PeerJ">
        <title>Extensive microbial diversity within the chicken gut microbiome revealed by metagenomics and culture.</title>
        <authorList>
            <person name="Gilroy R."/>
            <person name="Ravi A."/>
            <person name="Getino M."/>
            <person name="Pursley I."/>
            <person name="Horton D.L."/>
            <person name="Alikhan N.F."/>
            <person name="Baker D."/>
            <person name="Gharbi K."/>
            <person name="Hall N."/>
            <person name="Watson M."/>
            <person name="Adriaenssens E.M."/>
            <person name="Foster-Nyarko E."/>
            <person name="Jarju S."/>
            <person name="Secka A."/>
            <person name="Antonio M."/>
            <person name="Oren A."/>
            <person name="Chaudhuri R.R."/>
            <person name="La Ragione R."/>
            <person name="Hildebrand F."/>
            <person name="Pallen M.J."/>
        </authorList>
    </citation>
    <scope>NUCLEOTIDE SEQUENCE</scope>
    <source>
        <strain evidence="4">CHK188-4685</strain>
    </source>
</reference>
<dbReference type="InterPro" id="IPR050832">
    <property type="entry name" value="Bact_Acetyltransf"/>
</dbReference>
<proteinExistence type="predicted"/>
<dbReference type="Proteomes" id="UP000886804">
    <property type="component" value="Unassembled WGS sequence"/>
</dbReference>